<keyword evidence="1" id="KW-0285">Flavoprotein</keyword>
<dbReference type="InterPro" id="IPR004136">
    <property type="entry name" value="NMO"/>
</dbReference>
<gene>
    <name evidence="4" type="ORF">VTK73DRAFT_1535</name>
</gene>
<evidence type="ECO:0000313" key="4">
    <source>
        <dbReference type="EMBL" id="KAL1844908.1"/>
    </source>
</evidence>
<evidence type="ECO:0000256" key="3">
    <source>
        <dbReference type="ARBA" id="ARBA00023002"/>
    </source>
</evidence>
<dbReference type="SUPFAM" id="SSF51412">
    <property type="entry name" value="Inosine monophosphate dehydrogenase (IMPDH)"/>
    <property type="match status" value="1"/>
</dbReference>
<dbReference type="Gene3D" id="3.20.20.70">
    <property type="entry name" value="Aldolase class I"/>
    <property type="match status" value="1"/>
</dbReference>
<keyword evidence="3" id="KW-0560">Oxidoreductase</keyword>
<evidence type="ECO:0000313" key="5">
    <source>
        <dbReference type="Proteomes" id="UP001586593"/>
    </source>
</evidence>
<name>A0ABR3VTB9_9PEZI</name>
<evidence type="ECO:0000256" key="2">
    <source>
        <dbReference type="ARBA" id="ARBA00022643"/>
    </source>
</evidence>
<keyword evidence="5" id="KW-1185">Reference proteome</keyword>
<protein>
    <recommendedName>
        <fullName evidence="6">Nitronate monooxygenase domain-containing protein</fullName>
    </recommendedName>
</protein>
<dbReference type="EMBL" id="JAZHXJ010001381">
    <property type="protein sequence ID" value="KAL1844908.1"/>
    <property type="molecule type" value="Genomic_DNA"/>
</dbReference>
<dbReference type="CDD" id="cd04730">
    <property type="entry name" value="NPD_like"/>
    <property type="match status" value="1"/>
</dbReference>
<dbReference type="Pfam" id="PF03060">
    <property type="entry name" value="NMO"/>
    <property type="match status" value="1"/>
</dbReference>
<comment type="caution">
    <text evidence="4">The sequence shown here is derived from an EMBL/GenBank/DDBJ whole genome shotgun (WGS) entry which is preliminary data.</text>
</comment>
<evidence type="ECO:0008006" key="6">
    <source>
        <dbReference type="Google" id="ProtNLM"/>
    </source>
</evidence>
<dbReference type="PANTHER" id="PTHR32332">
    <property type="entry name" value="2-NITROPROPANE DIOXYGENASE"/>
    <property type="match status" value="1"/>
</dbReference>
<proteinExistence type="predicted"/>
<sequence length="377" mass="39578">MASLLHRSRASLPSAPTLLSRWFPHVQLPLVISAPMFNASNGILAAAVSRAGGLGIVPGGWELAPGGVHLKNLDAELRAARKALDLDDKPLTPMPVAAGLVLCKADAARRFEEGVLPLLVEHSPQGVWLFAPDPDVEAEAQREGAPTPGSLRSIIGLLHHAGFVVMVQVGSVAAAREAATYGADVIVAQGIDAGGHQLARTASVVSLVPEVKTMLETDFPEKEIALVAAGGIVDGRGVAAALVLGAEGAVLGTRFLLSKEATTHAYQRKVVAETADGGLSTIKSTVHDQVRGTTVWPALYDGRAVVGTSYSEYSSGVPVEELQKRLKEGQERGDHSRMVTWAGTGVGLVNEELPAGDIVREVREAAKKRIKEVQNLV</sequence>
<organism evidence="4 5">
    <name type="scientific">Phialemonium thermophilum</name>
    <dbReference type="NCBI Taxonomy" id="223376"/>
    <lineage>
        <taxon>Eukaryota</taxon>
        <taxon>Fungi</taxon>
        <taxon>Dikarya</taxon>
        <taxon>Ascomycota</taxon>
        <taxon>Pezizomycotina</taxon>
        <taxon>Sordariomycetes</taxon>
        <taxon>Sordariomycetidae</taxon>
        <taxon>Cephalothecales</taxon>
        <taxon>Cephalothecaceae</taxon>
        <taxon>Phialemonium</taxon>
    </lineage>
</organism>
<dbReference type="InterPro" id="IPR013785">
    <property type="entry name" value="Aldolase_TIM"/>
</dbReference>
<accession>A0ABR3VTB9</accession>
<dbReference type="PANTHER" id="PTHR32332:SF34">
    <property type="entry name" value="2-NITROPROPANE DIOXYGENASE FAMILY, PUTATIVE-RELATED"/>
    <property type="match status" value="1"/>
</dbReference>
<evidence type="ECO:0000256" key="1">
    <source>
        <dbReference type="ARBA" id="ARBA00022630"/>
    </source>
</evidence>
<dbReference type="Proteomes" id="UP001586593">
    <property type="component" value="Unassembled WGS sequence"/>
</dbReference>
<reference evidence="4 5" key="1">
    <citation type="journal article" date="2024" name="Commun. Biol.">
        <title>Comparative genomic analysis of thermophilic fungi reveals convergent evolutionary adaptations and gene losses.</title>
        <authorList>
            <person name="Steindorff A.S."/>
            <person name="Aguilar-Pontes M.V."/>
            <person name="Robinson A.J."/>
            <person name="Andreopoulos B."/>
            <person name="LaButti K."/>
            <person name="Kuo A."/>
            <person name="Mondo S."/>
            <person name="Riley R."/>
            <person name="Otillar R."/>
            <person name="Haridas S."/>
            <person name="Lipzen A."/>
            <person name="Grimwood J."/>
            <person name="Schmutz J."/>
            <person name="Clum A."/>
            <person name="Reid I.D."/>
            <person name="Moisan M.C."/>
            <person name="Butler G."/>
            <person name="Nguyen T.T.M."/>
            <person name="Dewar K."/>
            <person name="Conant G."/>
            <person name="Drula E."/>
            <person name="Henrissat B."/>
            <person name="Hansel C."/>
            <person name="Singer S."/>
            <person name="Hutchinson M.I."/>
            <person name="de Vries R.P."/>
            <person name="Natvig D.O."/>
            <person name="Powell A.J."/>
            <person name="Tsang A."/>
            <person name="Grigoriev I.V."/>
        </authorList>
    </citation>
    <scope>NUCLEOTIDE SEQUENCE [LARGE SCALE GENOMIC DNA]</scope>
    <source>
        <strain evidence="4 5">ATCC 24622</strain>
    </source>
</reference>
<keyword evidence="2" id="KW-0288">FMN</keyword>